<dbReference type="AlphaFoldDB" id="A0A7W8A1J3"/>
<keyword evidence="2" id="KW-1185">Reference proteome</keyword>
<dbReference type="EMBL" id="JACHIN010000004">
    <property type="protein sequence ID" value="MBB5077789.1"/>
    <property type="molecule type" value="Genomic_DNA"/>
</dbReference>
<proteinExistence type="predicted"/>
<evidence type="ECO:0000313" key="2">
    <source>
        <dbReference type="Proteomes" id="UP000568380"/>
    </source>
</evidence>
<dbReference type="InterPro" id="IPR011049">
    <property type="entry name" value="Serralysin-like_metalloprot_C"/>
</dbReference>
<dbReference type="SUPFAM" id="SSF51120">
    <property type="entry name" value="beta-Roll"/>
    <property type="match status" value="1"/>
</dbReference>
<dbReference type="Gene3D" id="2.150.10.10">
    <property type="entry name" value="Serralysin-like metalloprotease, C-terminal"/>
    <property type="match status" value="1"/>
</dbReference>
<evidence type="ECO:0000313" key="1">
    <source>
        <dbReference type="EMBL" id="MBB5077789.1"/>
    </source>
</evidence>
<reference evidence="1 2" key="1">
    <citation type="submission" date="2020-08" db="EMBL/GenBank/DDBJ databases">
        <title>Genomic Encyclopedia of Type Strains, Phase IV (KMG-IV): sequencing the most valuable type-strain genomes for metagenomic binning, comparative biology and taxonomic classification.</title>
        <authorList>
            <person name="Goeker M."/>
        </authorList>
    </citation>
    <scope>NUCLEOTIDE SEQUENCE [LARGE SCALE GENOMIC DNA]</scope>
    <source>
        <strain evidence="1 2">DSM 45385</strain>
    </source>
</reference>
<dbReference type="Proteomes" id="UP000568380">
    <property type="component" value="Unassembled WGS sequence"/>
</dbReference>
<gene>
    <name evidence="1" type="ORF">HNR40_003264</name>
</gene>
<protein>
    <submittedName>
        <fullName evidence="1">Ca2+-binding RTX toxin-like protein</fullName>
    </submittedName>
</protein>
<name>A0A7W8A1J3_9ACTN</name>
<comment type="caution">
    <text evidence="1">The sequence shown here is derived from an EMBL/GenBank/DDBJ whole genome shotgun (WGS) entry which is preliminary data.</text>
</comment>
<accession>A0A7W8A1J3</accession>
<dbReference type="RefSeq" id="WP_184961984.1">
    <property type="nucleotide sequence ID" value="NZ_JACHIN010000004.1"/>
</dbReference>
<organism evidence="1 2">
    <name type="scientific">Nonomuraea endophytica</name>
    <dbReference type="NCBI Taxonomy" id="714136"/>
    <lineage>
        <taxon>Bacteria</taxon>
        <taxon>Bacillati</taxon>
        <taxon>Actinomycetota</taxon>
        <taxon>Actinomycetes</taxon>
        <taxon>Streptosporangiales</taxon>
        <taxon>Streptosporangiaceae</taxon>
        <taxon>Nonomuraea</taxon>
    </lineage>
</organism>
<sequence length="70" mass="7022">MSGTPRTPPGRDTFFGGSAQDFVSGIADNDALNGNGAADILLGKEGGSDHALGGPGSDFCEAETECDCED</sequence>